<feature type="compositionally biased region" description="Polar residues" evidence="1">
    <location>
        <begin position="142"/>
        <end position="152"/>
    </location>
</feature>
<dbReference type="GO" id="GO:0017183">
    <property type="term" value="P:protein histidyl modification to diphthamide"/>
    <property type="evidence" value="ECO:0007669"/>
    <property type="project" value="InterPro"/>
</dbReference>
<feature type="compositionally biased region" description="Low complexity" evidence="1">
    <location>
        <begin position="1508"/>
        <end position="1520"/>
    </location>
</feature>
<feature type="compositionally biased region" description="Basic residues" evidence="1">
    <location>
        <begin position="1014"/>
        <end position="1025"/>
    </location>
</feature>
<feature type="region of interest" description="Disordered" evidence="1">
    <location>
        <begin position="2080"/>
        <end position="2118"/>
    </location>
</feature>
<feature type="compositionally biased region" description="Basic and acidic residues" evidence="1">
    <location>
        <begin position="1388"/>
        <end position="1414"/>
    </location>
</feature>
<feature type="region of interest" description="Disordered" evidence="1">
    <location>
        <begin position="582"/>
        <end position="611"/>
    </location>
</feature>
<evidence type="ECO:0000313" key="3">
    <source>
        <dbReference type="Proteomes" id="UP000221165"/>
    </source>
</evidence>
<feature type="compositionally biased region" description="Low complexity" evidence="1">
    <location>
        <begin position="707"/>
        <end position="720"/>
    </location>
</feature>
<feature type="compositionally biased region" description="Gly residues" evidence="1">
    <location>
        <begin position="1419"/>
        <end position="1430"/>
    </location>
</feature>
<feature type="compositionally biased region" description="Basic and acidic residues" evidence="1">
    <location>
        <begin position="1985"/>
        <end position="2010"/>
    </location>
</feature>
<dbReference type="OrthoDB" id="449241at2759"/>
<feature type="compositionally biased region" description="Polar residues" evidence="1">
    <location>
        <begin position="1732"/>
        <end position="1742"/>
    </location>
</feature>
<feature type="region of interest" description="Disordered" evidence="1">
    <location>
        <begin position="485"/>
        <end position="504"/>
    </location>
</feature>
<comment type="caution">
    <text evidence="2">The sequence shown here is derived from an EMBL/GenBank/DDBJ whole genome shotgun (WGS) entry which is preliminary data.</text>
</comment>
<reference evidence="2 3" key="1">
    <citation type="journal article" date="2017" name="Int. J. Parasitol.">
        <title>The genome of the protozoan parasite Cystoisospora suis and a reverse vaccinology approach to identify vaccine candidates.</title>
        <authorList>
            <person name="Palmieri N."/>
            <person name="Shrestha A."/>
            <person name="Ruttkowski B."/>
            <person name="Beck T."/>
            <person name="Vogl C."/>
            <person name="Tomley F."/>
            <person name="Blake D.P."/>
            <person name="Joachim A."/>
        </authorList>
    </citation>
    <scope>NUCLEOTIDE SEQUENCE [LARGE SCALE GENOMIC DNA]</scope>
    <source>
        <strain evidence="2 3">Wien I</strain>
    </source>
</reference>
<feature type="region of interest" description="Disordered" evidence="1">
    <location>
        <begin position="225"/>
        <end position="345"/>
    </location>
</feature>
<dbReference type="PANTHER" id="PTHR35711:SF8">
    <property type="entry name" value="PROSTATIC SPERMINE-BINDING PROTEIN-LIKE"/>
    <property type="match status" value="1"/>
</dbReference>
<feature type="compositionally biased region" description="Low complexity" evidence="1">
    <location>
        <begin position="332"/>
        <end position="342"/>
    </location>
</feature>
<feature type="compositionally biased region" description="Basic residues" evidence="1">
    <location>
        <begin position="895"/>
        <end position="906"/>
    </location>
</feature>
<feature type="region of interest" description="Disordered" evidence="1">
    <location>
        <begin position="104"/>
        <end position="123"/>
    </location>
</feature>
<gene>
    <name evidence="2" type="ORF">CSUI_004425</name>
</gene>
<feature type="compositionally biased region" description="Low complexity" evidence="1">
    <location>
        <begin position="104"/>
        <end position="119"/>
    </location>
</feature>
<dbReference type="PANTHER" id="PTHR35711">
    <property type="entry name" value="EXPRESSED PROTEIN"/>
    <property type="match status" value="1"/>
</dbReference>
<dbReference type="EMBL" id="MIGC01002068">
    <property type="protein sequence ID" value="PHJ21724.1"/>
    <property type="molecule type" value="Genomic_DNA"/>
</dbReference>
<feature type="compositionally biased region" description="Acidic residues" evidence="1">
    <location>
        <begin position="910"/>
        <end position="921"/>
    </location>
</feature>
<dbReference type="Proteomes" id="UP000221165">
    <property type="component" value="Unassembled WGS sequence"/>
</dbReference>
<feature type="compositionally biased region" description="Basic and acidic residues" evidence="1">
    <location>
        <begin position="1255"/>
        <end position="1270"/>
    </location>
</feature>
<feature type="region of interest" description="Disordered" evidence="1">
    <location>
        <begin position="1841"/>
        <end position="1863"/>
    </location>
</feature>
<feature type="region of interest" description="Disordered" evidence="1">
    <location>
        <begin position="1387"/>
        <end position="1430"/>
    </location>
</feature>
<dbReference type="RefSeq" id="XP_067923404.1">
    <property type="nucleotide sequence ID" value="XM_068064616.1"/>
</dbReference>
<feature type="compositionally biased region" description="Basic and acidic residues" evidence="1">
    <location>
        <begin position="980"/>
        <end position="1013"/>
    </location>
</feature>
<dbReference type="GO" id="GO:0090560">
    <property type="term" value="F:2-(3-amino-3-carboxypropyl)histidine synthase activity"/>
    <property type="evidence" value="ECO:0007669"/>
    <property type="project" value="InterPro"/>
</dbReference>
<feature type="compositionally biased region" description="Low complexity" evidence="1">
    <location>
        <begin position="856"/>
        <end position="893"/>
    </location>
</feature>
<dbReference type="Gene3D" id="3.40.50.11840">
    <property type="entry name" value="Diphthamide synthesis DPH1/DPH2 domain 1"/>
    <property type="match status" value="1"/>
</dbReference>
<feature type="compositionally biased region" description="Low complexity" evidence="1">
    <location>
        <begin position="20"/>
        <end position="34"/>
    </location>
</feature>
<feature type="compositionally biased region" description="Basic and acidic residues" evidence="1">
    <location>
        <begin position="485"/>
        <end position="494"/>
    </location>
</feature>
<feature type="region of interest" description="Disordered" evidence="1">
    <location>
        <begin position="1063"/>
        <end position="1093"/>
    </location>
</feature>
<feature type="compositionally biased region" description="Basic and acidic residues" evidence="1">
    <location>
        <begin position="2144"/>
        <end position="2168"/>
    </location>
</feature>
<feature type="region of interest" description="Disordered" evidence="1">
    <location>
        <begin position="706"/>
        <end position="927"/>
    </location>
</feature>
<dbReference type="NCBIfam" id="TIGR00322">
    <property type="entry name" value="diphth2_R"/>
    <property type="match status" value="1"/>
</dbReference>
<organism evidence="2 3">
    <name type="scientific">Cystoisospora suis</name>
    <dbReference type="NCBI Taxonomy" id="483139"/>
    <lineage>
        <taxon>Eukaryota</taxon>
        <taxon>Sar</taxon>
        <taxon>Alveolata</taxon>
        <taxon>Apicomplexa</taxon>
        <taxon>Conoidasida</taxon>
        <taxon>Coccidia</taxon>
        <taxon>Eucoccidiorida</taxon>
        <taxon>Eimeriorina</taxon>
        <taxon>Sarcocystidae</taxon>
        <taxon>Cystoisospora</taxon>
    </lineage>
</organism>
<feature type="compositionally biased region" description="Basic and acidic residues" evidence="1">
    <location>
        <begin position="261"/>
        <end position="287"/>
    </location>
</feature>
<evidence type="ECO:0000313" key="2">
    <source>
        <dbReference type="EMBL" id="PHJ21724.1"/>
    </source>
</evidence>
<feature type="compositionally biased region" description="Acidic residues" evidence="1">
    <location>
        <begin position="801"/>
        <end position="815"/>
    </location>
</feature>
<sequence>MSPSPHRPHHSPPSPPPLPLRSSQAASSSSSLCCSPPPPLLLLSGSVESLLRRPSSGGTVGGGGGGMRVPCSLCSSVACSSCACQALPSSAGFVTYPGSSSSHHLPFSSSPQSDSSSSQGTPFPFSSCYPTSKTNEGIGDSSGISPTSSVHATTGDRIPFKRGPSFSSIEASLHPEDDFFELSSLVTILRRNSSWARIAIQIPTEMIGLAPSLSHRLRCMYTATGNQEQQRPTADRKHSQPVLSSTSRRSPDLRYSSSPVEGRKTSCCVEEKTEEEKERNDKGEGGGRAEQQTVHAKIHSDGEGMPGDGKGAVNEVNRGEQGEEEEAKMEESSSQVSQNVSQMRKKMKTQIQQGDVNLGKVSESTEKEHDDFQAAVNDGERTQLCPKMKKSSSFSLSPPLFFFLGDTVHSSCCPDQLAAEHMEPSALIHMGYACLQWPHIPPAYPILYVYTSLPINVCHFSCSLARRLKALRCDALEYLQSMHQGREGGERHTECSSSSPSSHMTITQCTTHRVDLFPSSSSSSSFSSSSSSLVVNSNPTSIGFTMKNEQYFLPSFLSGVGGIGLRLSSRLLREQQELHLQPSSYTHSSPLGRGGGVEGERRLGGGGGEVNKNGNIAEALKELGEKIQSITEKSSYIDSHFSSSSSSGLTLFTSTYKCPGGSVYLKNFASASSSLPYILCYDVRYHYALPCLLQHIANLFLPPSPPSSISTTPPLSSPSSVTPPAPTRMYKHHPRRRDVEGGPHSSFSSQHSQSPTTHKKLEASASFPPSFLPGQGTSLAGGGGLVMTGRSDQDDEGRREDEEEEEQDEKEEEEENSGKSGYRRDRKNGRSSCCSSLFDETETDTSISYSERKRVSSPCSSSFSPCPSPSSSSSLSATSSSFSPFFSSSSPSSRHMNRGRGGRRTQRGGDEDDEDDDDDGREEGGREGRFFLGDWQCTSLCVALAPSACLPSHVNPYDVDLSPDEDKDEMLGVSSTTGQKQDKRDEEEREGGVENRGEEAEQRHGDEGNDAKRRDGRRTRSRHGRRQDGTENASEGAIHSHREFSSVIITVCSSLPNRRHVRGVEEELGKKDGEGQERKQEEEEEERKKQKLWKEHSSSSSVITWVFNLPLAWTPRLVFLPPSNPLTSSAYHQLFLQKEKNKLTRHSDTDFLKSFFSAHPQGSRLYLRCSSYTTVAGRFLFQVYFRSFDRSVGLAPILPVFFSPSRLRLHPSSGSFPQEERGGDTSSCVSSGPSSSSLPLSKHLHSHDADEEEEGMRGEEEGRMEGEGKVQKNNRGSQGEQDKQADLPCLLSKETQREEVYRREGEKRRLPGGRHHVDQSMEEEDEEKMKEKKMMNESKKAFLSLTSPSPPEGCCERRRSVEDVEEENEVRFVSLEELFTGRLRKRVRREEAADEGNKKSNSLGRREFKEDRRDHRVGRGSGSGGGGVGGGSLVGTGHWFSSSSSSCVTILYVGPTVETSPIEGEQEDFPSFSSSSIASLRFMYSSSSYPSAYTFSAALPRPERRKSSPLSSSSSSSPLGVGDGGGLGTRSGLGLPGLRGDEGGGECSYAFEGNETLAGWREYRDVRTKLRPSPLLHRLLLRFGAGGGGGEEEEDEQQQDAAGWCYTRVISYDPTFFTGEAMKERMIRHLQRIQICEQERADCDQDLFDVLSPDDEKTTADEAEEEEEYARQREDEEEEDEQERRDHTTSGTTGTTTSRILFSSSLTQGRRGGDRGNTQSRAGHDDGRSGRNVMSSPSSYGTQAGGGGGGRGGGGVIVQQEEEESNLYGAENVLTHEEKEYFKPSLCLVDEKDRAEILLRKHVTRISPSLETGECVALLLLGIPVYGQLRVLDFVQNKLKEGSEEENRHEDDDDDDGERKREKRHVTRIAMGEVTDAKLLNFDEVDTACLFGCIELCLRVQLDQKERGITQNLLLPIDCLSYLDSKHFSCGGGTFLHIEYDELSQSIRDVQHSVCLRSSGAGVHTPPAGHHHPAFKTEGNTSQRGTDETSRAPGDLRTEGEGGRRLLCHEENEDSSSFENRSHKTKREYPVETSSSSQTNFAADEWKVALRGGGVSDAIIQSVLGQNILKTNAQRRFKGARFREEEEDEEDLMAKSGRGRKGGNEKRSSSFVPSSGIGDRNAILHGLAGVASCYEKEIGEKGTETDKKTFMSSGGEEREMETVGETRKGVSPLTTASHITHELGATTRQWDGDIDFSSSSS</sequence>
<name>A0A2C6L162_9APIC</name>
<feature type="region of interest" description="Disordered" evidence="1">
    <location>
        <begin position="1212"/>
        <end position="1336"/>
    </location>
</feature>
<feature type="region of interest" description="Disordered" evidence="1">
    <location>
        <begin position="950"/>
        <end position="1039"/>
    </location>
</feature>
<dbReference type="GeneID" id="94427827"/>
<proteinExistence type="predicted"/>
<feature type="compositionally biased region" description="Basic and acidic residues" evidence="1">
    <location>
        <begin position="1327"/>
        <end position="1336"/>
    </location>
</feature>
<feature type="region of interest" description="Disordered" evidence="1">
    <location>
        <begin position="1651"/>
        <end position="1756"/>
    </location>
</feature>
<keyword evidence="3" id="KW-1185">Reference proteome</keyword>
<feature type="compositionally biased region" description="Gly residues" evidence="1">
    <location>
        <begin position="1521"/>
        <end position="1537"/>
    </location>
</feature>
<feature type="compositionally biased region" description="Basic and acidic residues" evidence="1">
    <location>
        <begin position="1294"/>
        <end position="1319"/>
    </location>
</feature>
<feature type="compositionally biased region" description="Polar residues" evidence="1">
    <location>
        <begin position="1699"/>
        <end position="1708"/>
    </location>
</feature>
<feature type="compositionally biased region" description="Gly residues" evidence="1">
    <location>
        <begin position="1743"/>
        <end position="1756"/>
    </location>
</feature>
<dbReference type="SFLD" id="SFLDS00032">
    <property type="entry name" value="Radical_SAM_3-amino-3-carboxyp"/>
    <property type="match status" value="2"/>
</dbReference>
<feature type="region of interest" description="Disordered" evidence="1">
    <location>
        <begin position="1"/>
        <end position="34"/>
    </location>
</feature>
<feature type="compositionally biased region" description="Basic residues" evidence="1">
    <location>
        <begin position="1"/>
        <end position="10"/>
    </location>
</feature>
<protein>
    <submittedName>
        <fullName evidence="2">Diphthamide biosynthesis protein 2</fullName>
    </submittedName>
</protein>
<dbReference type="InterPro" id="IPR042263">
    <property type="entry name" value="DPH1/DPH2_1"/>
</dbReference>
<feature type="compositionally biased region" description="Low complexity" evidence="1">
    <location>
        <begin position="1226"/>
        <end position="1241"/>
    </location>
</feature>
<feature type="region of interest" description="Disordered" evidence="1">
    <location>
        <begin position="1503"/>
        <end position="1538"/>
    </location>
</feature>
<dbReference type="VEuPathDB" id="ToxoDB:CSUI_004425"/>
<feature type="compositionally biased region" description="Low complexity" evidence="1">
    <location>
        <begin position="1689"/>
        <end position="1698"/>
    </location>
</feature>
<feature type="region of interest" description="Disordered" evidence="1">
    <location>
        <begin position="1959"/>
        <end position="2038"/>
    </location>
</feature>
<dbReference type="Pfam" id="PF01866">
    <property type="entry name" value="Diphthamide_syn"/>
    <property type="match status" value="1"/>
</dbReference>
<dbReference type="InterPro" id="IPR016435">
    <property type="entry name" value="DPH1/DPH2"/>
</dbReference>
<feature type="region of interest" description="Disordered" evidence="1">
    <location>
        <begin position="2144"/>
        <end position="2177"/>
    </location>
</feature>
<feature type="region of interest" description="Disordered" evidence="1">
    <location>
        <begin position="136"/>
        <end position="161"/>
    </location>
</feature>
<evidence type="ECO:0000256" key="1">
    <source>
        <dbReference type="SAM" id="MobiDB-lite"/>
    </source>
</evidence>
<feature type="compositionally biased region" description="Basic and acidic residues" evidence="1">
    <location>
        <begin position="1841"/>
        <end position="1850"/>
    </location>
</feature>
<feature type="region of interest" description="Disordered" evidence="1">
    <location>
        <begin position="1342"/>
        <end position="1361"/>
    </location>
</feature>
<accession>A0A2C6L162</accession>
<feature type="compositionally biased region" description="Low complexity" evidence="1">
    <location>
        <begin position="742"/>
        <end position="756"/>
    </location>
</feature>